<organism evidence="1">
    <name type="scientific">marine sediment metagenome</name>
    <dbReference type="NCBI Taxonomy" id="412755"/>
    <lineage>
        <taxon>unclassified sequences</taxon>
        <taxon>metagenomes</taxon>
        <taxon>ecological metagenomes</taxon>
    </lineage>
</organism>
<name>A0A0F9FR52_9ZZZZ</name>
<comment type="caution">
    <text evidence="1">The sequence shown here is derived from an EMBL/GenBank/DDBJ whole genome shotgun (WGS) entry which is preliminary data.</text>
</comment>
<accession>A0A0F9FR52</accession>
<sequence length="64" mass="7332">MDFSQILARVTEWKAEREFNKINSVQPAKKKAKKKKATTKTAIEKMSPAERVALLKELEEIDNA</sequence>
<proteinExistence type="predicted"/>
<evidence type="ECO:0000313" key="1">
    <source>
        <dbReference type="EMBL" id="KKL88999.1"/>
    </source>
</evidence>
<feature type="non-terminal residue" evidence="1">
    <location>
        <position position="1"/>
    </location>
</feature>
<dbReference type="EMBL" id="LAZR01020404">
    <property type="protein sequence ID" value="KKL88999.1"/>
    <property type="molecule type" value="Genomic_DNA"/>
</dbReference>
<protein>
    <submittedName>
        <fullName evidence="1">Uncharacterized protein</fullName>
    </submittedName>
</protein>
<reference evidence="1" key="1">
    <citation type="journal article" date="2015" name="Nature">
        <title>Complex archaea that bridge the gap between prokaryotes and eukaryotes.</title>
        <authorList>
            <person name="Spang A."/>
            <person name="Saw J.H."/>
            <person name="Jorgensen S.L."/>
            <person name="Zaremba-Niedzwiedzka K."/>
            <person name="Martijn J."/>
            <person name="Lind A.E."/>
            <person name="van Eijk R."/>
            <person name="Schleper C."/>
            <person name="Guy L."/>
            <person name="Ettema T.J."/>
        </authorList>
    </citation>
    <scope>NUCLEOTIDE SEQUENCE</scope>
</reference>
<gene>
    <name evidence="1" type="ORF">LCGC14_1919150</name>
</gene>
<dbReference type="AlphaFoldDB" id="A0A0F9FR52"/>